<dbReference type="Pfam" id="PF01756">
    <property type="entry name" value="ACOX"/>
    <property type="match status" value="1"/>
</dbReference>
<dbReference type="InterPro" id="IPR028995">
    <property type="entry name" value="Glyco_hydro_57/38_cen_sf"/>
</dbReference>
<name>A0A5N5PI06_PANHP</name>
<comment type="catalytic activity">
    <reaction evidence="21">
        <text>tetracosanoyl-CoA + O2 = (2E)-tetracosenoyl-CoA + H2O2</text>
        <dbReference type="Rhea" id="RHEA:40319"/>
        <dbReference type="ChEBI" id="CHEBI:15379"/>
        <dbReference type="ChEBI" id="CHEBI:16240"/>
        <dbReference type="ChEBI" id="CHEBI:65052"/>
        <dbReference type="ChEBI" id="CHEBI:74693"/>
    </reaction>
    <physiologicalReaction direction="left-to-right" evidence="21">
        <dbReference type="Rhea" id="RHEA:40320"/>
    </physiologicalReaction>
</comment>
<dbReference type="GO" id="GO:0005777">
    <property type="term" value="C:peroxisome"/>
    <property type="evidence" value="ECO:0007669"/>
    <property type="project" value="UniProtKB-SubCell"/>
</dbReference>
<dbReference type="Gene3D" id="2.60.40.1180">
    <property type="entry name" value="Golgi alpha-mannosidase II"/>
    <property type="match status" value="1"/>
</dbReference>
<evidence type="ECO:0000256" key="5">
    <source>
        <dbReference type="ARBA" id="ARBA00006288"/>
    </source>
</evidence>
<dbReference type="Pfam" id="PF02770">
    <property type="entry name" value="Acyl-CoA_dh_M"/>
    <property type="match status" value="1"/>
</dbReference>
<protein>
    <recommendedName>
        <fullName evidence="24">Peroxisomal acyl-coenzyme A oxidase 3</fullName>
        <ecNumber evidence="7">1.3.3.6</ecNumber>
    </recommendedName>
    <alternativeName>
        <fullName evidence="26">Branched-chain acyl-CoA oxidase</fullName>
    </alternativeName>
    <alternativeName>
        <fullName evidence="25">Pristanoyl-CoA oxidase</fullName>
    </alternativeName>
</protein>
<comment type="catalytic activity">
    <reaction evidence="20">
        <text>hexadecanoyl-CoA + O2 = (2E)-hexadecenoyl-CoA + H2O2</text>
        <dbReference type="Rhea" id="RHEA:40167"/>
        <dbReference type="ChEBI" id="CHEBI:15379"/>
        <dbReference type="ChEBI" id="CHEBI:16240"/>
        <dbReference type="ChEBI" id="CHEBI:57379"/>
        <dbReference type="ChEBI" id="CHEBI:61526"/>
    </reaction>
    <physiologicalReaction direction="left-to-right" evidence="20">
        <dbReference type="Rhea" id="RHEA:40168"/>
    </physiologicalReaction>
</comment>
<dbReference type="InterPro" id="IPR046373">
    <property type="entry name" value="Acyl-CoA_Oxase/DH_mid-dom_sf"/>
</dbReference>
<comment type="subcellular location">
    <subcellularLocation>
        <location evidence="3">Peroxisome</location>
    </subcellularLocation>
</comment>
<comment type="similarity">
    <text evidence="5">Belongs to the acyl-CoA oxidase family.</text>
</comment>
<comment type="cofactor">
    <cofactor evidence="2">
        <name>FAD</name>
        <dbReference type="ChEBI" id="CHEBI:57692"/>
    </cofactor>
</comment>
<dbReference type="Gene3D" id="2.60.40.1360">
    <property type="match status" value="1"/>
</dbReference>
<keyword evidence="30" id="KW-1185">Reference proteome</keyword>
<proteinExistence type="inferred from homology"/>
<evidence type="ECO:0000256" key="9">
    <source>
        <dbReference type="ARBA" id="ARBA00022723"/>
    </source>
</evidence>
<comment type="catalytic activity">
    <reaction evidence="19">
        <text>hexadecanedioyl-CoA + O2 = (2E)-hexadecenedioyl-CoA + H2O2</text>
        <dbReference type="Rhea" id="RHEA:40275"/>
        <dbReference type="ChEBI" id="CHEBI:15379"/>
        <dbReference type="ChEBI" id="CHEBI:16240"/>
        <dbReference type="ChEBI" id="CHEBI:77075"/>
        <dbReference type="ChEBI" id="CHEBI:77085"/>
    </reaction>
    <physiologicalReaction direction="left-to-right" evidence="19">
        <dbReference type="Rhea" id="RHEA:40276"/>
    </physiologicalReaction>
</comment>
<evidence type="ECO:0000256" key="25">
    <source>
        <dbReference type="ARBA" id="ARBA00077561"/>
    </source>
</evidence>
<keyword evidence="11" id="KW-0274">FAD</keyword>
<dbReference type="GO" id="GO:0005504">
    <property type="term" value="F:fatty acid binding"/>
    <property type="evidence" value="ECO:0007669"/>
    <property type="project" value="InterPro"/>
</dbReference>
<dbReference type="FunFam" id="3.20.110.10:FF:000004">
    <property type="entry name" value="Alpha-mannosidase"/>
    <property type="match status" value="1"/>
</dbReference>
<evidence type="ECO:0000256" key="18">
    <source>
        <dbReference type="ARBA" id="ARBA00036397"/>
    </source>
</evidence>
<evidence type="ECO:0000313" key="29">
    <source>
        <dbReference type="EMBL" id="KAB5579284.1"/>
    </source>
</evidence>
<dbReference type="FunFam" id="1.20.140.10:FF:000007">
    <property type="entry name" value="Acyl-coenzyme A oxidase"/>
    <property type="match status" value="1"/>
</dbReference>
<dbReference type="InterPro" id="IPR027291">
    <property type="entry name" value="Glyco_hydro_38_N_sf"/>
</dbReference>
<evidence type="ECO:0000256" key="11">
    <source>
        <dbReference type="ARBA" id="ARBA00022827"/>
    </source>
</evidence>
<evidence type="ECO:0000256" key="10">
    <source>
        <dbReference type="ARBA" id="ARBA00022801"/>
    </source>
</evidence>
<evidence type="ECO:0000256" key="23">
    <source>
        <dbReference type="ARBA" id="ARBA00059159"/>
    </source>
</evidence>
<dbReference type="InterPro" id="IPR000602">
    <property type="entry name" value="Glyco_hydro_38_N"/>
</dbReference>
<keyword evidence="8" id="KW-0285">Flavoprotein</keyword>
<dbReference type="InterPro" id="IPR002655">
    <property type="entry name" value="Acyl-CoA_oxidase_C"/>
</dbReference>
<organism evidence="29 30">
    <name type="scientific">Pangasianodon hypophthalmus</name>
    <name type="common">Striped catfish</name>
    <name type="synonym">Helicophagus hypophthalmus</name>
    <dbReference type="NCBI Taxonomy" id="310915"/>
    <lineage>
        <taxon>Eukaryota</taxon>
        <taxon>Metazoa</taxon>
        <taxon>Chordata</taxon>
        <taxon>Craniata</taxon>
        <taxon>Vertebrata</taxon>
        <taxon>Euteleostomi</taxon>
        <taxon>Actinopterygii</taxon>
        <taxon>Neopterygii</taxon>
        <taxon>Teleostei</taxon>
        <taxon>Ostariophysi</taxon>
        <taxon>Siluriformes</taxon>
        <taxon>Pangasiidae</taxon>
        <taxon>Pangasianodon</taxon>
    </lineage>
</organism>
<dbReference type="InterPro" id="IPR034171">
    <property type="entry name" value="ACO"/>
</dbReference>
<evidence type="ECO:0000256" key="20">
    <source>
        <dbReference type="ARBA" id="ARBA00036893"/>
    </source>
</evidence>
<dbReference type="Gene3D" id="1.20.1270.50">
    <property type="entry name" value="Glycoside hydrolase family 38, central domain"/>
    <property type="match status" value="1"/>
</dbReference>
<dbReference type="CDD" id="cd10811">
    <property type="entry name" value="GH38N_AMII_Epman_like"/>
    <property type="match status" value="1"/>
</dbReference>
<dbReference type="GO" id="GO:0046872">
    <property type="term" value="F:metal ion binding"/>
    <property type="evidence" value="ECO:0007669"/>
    <property type="project" value="UniProtKB-KW"/>
</dbReference>
<dbReference type="GO" id="GO:0006013">
    <property type="term" value="P:mannose metabolic process"/>
    <property type="evidence" value="ECO:0007669"/>
    <property type="project" value="InterPro"/>
</dbReference>
<dbReference type="Pfam" id="PF09261">
    <property type="entry name" value="Alpha-mann_mid"/>
    <property type="match status" value="1"/>
</dbReference>
<dbReference type="SMART" id="SM00872">
    <property type="entry name" value="Alpha-mann_mid"/>
    <property type="match status" value="1"/>
</dbReference>
<dbReference type="SUPFAM" id="SSF47203">
    <property type="entry name" value="Acyl-CoA dehydrogenase C-terminal domain-like"/>
    <property type="match status" value="2"/>
</dbReference>
<keyword evidence="9" id="KW-0479">Metal-binding</keyword>
<dbReference type="SUPFAM" id="SSF88713">
    <property type="entry name" value="Glycoside hydrolase/deacetylase"/>
    <property type="match status" value="1"/>
</dbReference>
<comment type="similarity">
    <text evidence="6">Belongs to the glycosyl hydrolase 38 family.</text>
</comment>
<dbReference type="FunFam" id="2.40.110.10:FF:000005">
    <property type="entry name" value="Acyl-coenzyme A oxidase"/>
    <property type="match status" value="1"/>
</dbReference>
<keyword evidence="13" id="KW-0862">Zinc</keyword>
<evidence type="ECO:0000256" key="19">
    <source>
        <dbReference type="ARBA" id="ARBA00036704"/>
    </source>
</evidence>
<dbReference type="InterPro" id="IPR011013">
    <property type="entry name" value="Gal_mutarotase_sf_dom"/>
</dbReference>
<dbReference type="GO" id="GO:0005764">
    <property type="term" value="C:lysosome"/>
    <property type="evidence" value="ECO:0007669"/>
    <property type="project" value="TreeGrafter"/>
</dbReference>
<gene>
    <name evidence="29" type="ORF">PHYPO_G00193340</name>
</gene>
<dbReference type="InterPro" id="IPR036250">
    <property type="entry name" value="AcylCo_DH-like_C"/>
</dbReference>
<evidence type="ECO:0000256" key="7">
    <source>
        <dbReference type="ARBA" id="ARBA00012870"/>
    </source>
</evidence>
<comment type="catalytic activity">
    <reaction evidence="18">
        <text>a 2,3-saturated acyl-CoA + O2 = a (2E)-enoyl-CoA + H2O2</text>
        <dbReference type="Rhea" id="RHEA:38959"/>
        <dbReference type="ChEBI" id="CHEBI:15379"/>
        <dbReference type="ChEBI" id="CHEBI:16240"/>
        <dbReference type="ChEBI" id="CHEBI:58856"/>
        <dbReference type="ChEBI" id="CHEBI:65111"/>
        <dbReference type="EC" id="1.3.3.6"/>
    </reaction>
    <physiologicalReaction direction="left-to-right" evidence="18">
        <dbReference type="Rhea" id="RHEA:38960"/>
    </physiologicalReaction>
</comment>
<dbReference type="SUPFAM" id="SSF88688">
    <property type="entry name" value="Families 57/38 glycoside transferase middle domain"/>
    <property type="match status" value="1"/>
</dbReference>
<evidence type="ECO:0000256" key="2">
    <source>
        <dbReference type="ARBA" id="ARBA00001974"/>
    </source>
</evidence>
<evidence type="ECO:0000256" key="13">
    <source>
        <dbReference type="ARBA" id="ARBA00022833"/>
    </source>
</evidence>
<dbReference type="InterPro" id="IPR011682">
    <property type="entry name" value="Glyco_hydro_38_C"/>
</dbReference>
<evidence type="ECO:0000259" key="28">
    <source>
        <dbReference type="SMART" id="SM00872"/>
    </source>
</evidence>
<evidence type="ECO:0000256" key="17">
    <source>
        <dbReference type="ARBA" id="ARBA00023295"/>
    </source>
</evidence>
<dbReference type="EMBL" id="VFJC01000005">
    <property type="protein sequence ID" value="KAB5579284.1"/>
    <property type="molecule type" value="Genomic_DNA"/>
</dbReference>
<dbReference type="Gene3D" id="1.20.140.10">
    <property type="entry name" value="Butyryl-CoA Dehydrogenase, subunit A, domain 3"/>
    <property type="match status" value="2"/>
</dbReference>
<dbReference type="GO" id="GO:0003997">
    <property type="term" value="F:acyl-CoA oxidase activity"/>
    <property type="evidence" value="ECO:0007669"/>
    <property type="project" value="UniProtKB-EC"/>
</dbReference>
<keyword evidence="12" id="KW-0276">Fatty acid metabolism</keyword>
<dbReference type="GO" id="GO:0071949">
    <property type="term" value="F:FAD binding"/>
    <property type="evidence" value="ECO:0007669"/>
    <property type="project" value="InterPro"/>
</dbReference>
<evidence type="ECO:0000256" key="22">
    <source>
        <dbReference type="ARBA" id="ARBA00053000"/>
    </source>
</evidence>
<evidence type="ECO:0000256" key="6">
    <source>
        <dbReference type="ARBA" id="ARBA00009792"/>
    </source>
</evidence>
<dbReference type="Gene3D" id="2.70.98.30">
    <property type="entry name" value="Golgi alpha-mannosidase II, domain 4"/>
    <property type="match status" value="1"/>
</dbReference>
<evidence type="ECO:0000256" key="1">
    <source>
        <dbReference type="ARBA" id="ARBA00001947"/>
    </source>
</evidence>
<comment type="catalytic activity">
    <reaction evidence="22">
        <text>(2S)-pristanoyl-CoA + O2 = (2E)-pristenoyl-CoA + H2O2</text>
        <dbReference type="Rhea" id="RHEA:40459"/>
        <dbReference type="ChEBI" id="CHEBI:15379"/>
        <dbReference type="ChEBI" id="CHEBI:16240"/>
        <dbReference type="ChEBI" id="CHEBI:77099"/>
        <dbReference type="ChEBI" id="CHEBI:77293"/>
    </reaction>
    <physiologicalReaction direction="left-to-right" evidence="22">
        <dbReference type="Rhea" id="RHEA:40460"/>
    </physiologicalReaction>
</comment>
<dbReference type="InterPro" id="IPR009100">
    <property type="entry name" value="AcylCoA_DH/oxidase_NM_dom_sf"/>
</dbReference>
<dbReference type="FunFam" id="2.70.98.30:FF:000005">
    <property type="entry name" value="Alpha-mannosidase"/>
    <property type="match status" value="1"/>
</dbReference>
<keyword evidence="14" id="KW-0560">Oxidoreductase</keyword>
<dbReference type="InterPro" id="IPR013780">
    <property type="entry name" value="Glyco_hydro_b"/>
</dbReference>
<evidence type="ECO:0000256" key="15">
    <source>
        <dbReference type="ARBA" id="ARBA00023098"/>
    </source>
</evidence>
<feature type="chain" id="PRO_5024359897" description="Peroxisomal acyl-coenzyme A oxidase 3" evidence="27">
    <location>
        <begin position="21"/>
        <end position="1697"/>
    </location>
</feature>
<evidence type="ECO:0000256" key="27">
    <source>
        <dbReference type="SAM" id="SignalP"/>
    </source>
</evidence>
<dbReference type="InterPro" id="IPR011330">
    <property type="entry name" value="Glyco_hydro/deAcase_b/a-brl"/>
</dbReference>
<evidence type="ECO:0000313" key="30">
    <source>
        <dbReference type="Proteomes" id="UP000327468"/>
    </source>
</evidence>
<dbReference type="SUPFAM" id="SSF56645">
    <property type="entry name" value="Acyl-CoA dehydrogenase NM domain-like"/>
    <property type="match status" value="1"/>
</dbReference>
<evidence type="ECO:0000256" key="4">
    <source>
        <dbReference type="ARBA" id="ARBA00004846"/>
    </source>
</evidence>
<dbReference type="InterPro" id="IPR037094">
    <property type="entry name" value="Glyco_hydro_38_cen_sf"/>
</dbReference>
<dbReference type="PANTHER" id="PTHR11607:SF28">
    <property type="entry name" value="EPIDIDYMIS-SPECIFIC ALPHA-MANNOSIDASE"/>
    <property type="match status" value="1"/>
</dbReference>
<dbReference type="SUPFAM" id="SSF74650">
    <property type="entry name" value="Galactose mutarotase-like"/>
    <property type="match status" value="1"/>
</dbReference>
<evidence type="ECO:0000256" key="12">
    <source>
        <dbReference type="ARBA" id="ARBA00022832"/>
    </source>
</evidence>
<dbReference type="CDD" id="cd01150">
    <property type="entry name" value="AXO"/>
    <property type="match status" value="1"/>
</dbReference>
<dbReference type="Pfam" id="PF01074">
    <property type="entry name" value="Glyco_hydro_38N"/>
    <property type="match status" value="1"/>
</dbReference>
<dbReference type="EC" id="1.3.3.6" evidence="7"/>
<dbReference type="Proteomes" id="UP000327468">
    <property type="component" value="Chromosome 4"/>
</dbReference>
<feature type="domain" description="Glycoside hydrolase family 38 central" evidence="28">
    <location>
        <begin position="353"/>
        <end position="436"/>
    </location>
</feature>
<comment type="function">
    <text evidence="23">Oxidizes the CoA-esters of 2-methyl-branched fatty acids.</text>
</comment>
<dbReference type="FunFam" id="1.20.140.10:FF:000010">
    <property type="entry name" value="Acyl-coenzyme A oxidase"/>
    <property type="match status" value="1"/>
</dbReference>
<dbReference type="InterPro" id="IPR006091">
    <property type="entry name" value="Acyl-CoA_Oxase/DH_mid-dom"/>
</dbReference>
<comment type="caution">
    <text evidence="29">The sequence shown here is derived from an EMBL/GenBank/DDBJ whole genome shotgun (WGS) entry which is preliminary data.</text>
</comment>
<keyword evidence="15" id="KW-0443">Lipid metabolism</keyword>
<dbReference type="Gene3D" id="2.40.110.10">
    <property type="entry name" value="Butyryl-CoA Dehydrogenase, subunit A, domain 2"/>
    <property type="match status" value="1"/>
</dbReference>
<keyword evidence="16" id="KW-0576">Peroxisome</keyword>
<dbReference type="PANTHER" id="PTHR11607">
    <property type="entry name" value="ALPHA-MANNOSIDASE"/>
    <property type="match status" value="1"/>
</dbReference>
<evidence type="ECO:0000256" key="24">
    <source>
        <dbReference type="ARBA" id="ARBA00073239"/>
    </source>
</evidence>
<evidence type="ECO:0000256" key="16">
    <source>
        <dbReference type="ARBA" id="ARBA00023140"/>
    </source>
</evidence>
<dbReference type="Pfam" id="PF07748">
    <property type="entry name" value="Glyco_hydro_38C"/>
    <property type="match status" value="1"/>
</dbReference>
<sequence>MGFLLLFLGLLCVSVSVSYSAKPIQTFVIPHSHMDVGWVYTVQESMHAYASNVYTTVVEELTRVKSRKFIAVEQEFFRLWWDTTASQWHKKQVRQLLQEGRLEFIIGGQVMHDEAVTDIDDAILQLTEGHGFLYETFGVRPRFSWHVDPFGASATTPVLFALAGFDAHLISRIDYDLKDDMQKSKRLQFVWRGSSSLGEAQEIFTHTMDQYSYCTPSYLPFSNKSGFYWNGVAVFPDPPKDGVYPNMSLPVTKDTLEPYAQTMVTNIKQRAQWFQTNHVLWPWGCDKQFYNASVQFTNMDMLMNYINQHSEEFGVTVQYATLKDYFQALYQSNMSWEVRGSQDFLPYSSERFQAWTGFYASRNVLKGVARRASSLCYAAESLFVRYRIKYPDGPVQKDWAMDKLKAIRWAVSEVQHHDGITGTESPKVADMYMDHLMQGMMGVQELLAAMFLLPQNPGIPSTSFSPESSKDLEQHIIVYNPLAWNITTYINISVKYPMALVFDDNGKAVPAQIQPSAESPDHYDLFIVVELGGLQYRKYLIQFPQSKCHTGSTCGLTYAARVVNFKRRNISEWKKTGRMLLPVLNDCYVLLFDQETNLLHSIKLRHEKKTVKIQQDFWEYKANGDVHAGPISDNYVFTASDAVPGYKSVSMQIIPGKIISEIRQYFYREESDKNHTYSVVTRVPVGFKDKLLCQRLDQSYAVGPLLVNREAVLRTTTSLSNNRTIHTDNNGYQMMKREYKKYIDNALSRNYYPMVRGAYIEDDDSRLVLLSERAHGVASLSQGQIEVMLHRRLWNNQEWNLGYNLTLNDSSVVQPVLWMLVGSPAAMASLYQRAALQLQHRPVVLAIDKPEKPWSRRECWNGPTVQPVVLPQNLHLQYLSIPGWSYNPKHTQHLQDLNSGEEKTSKSDFDWVLLRITHLYEKGEDPVLSKPTTINLKEVMRGIGEIKEVQERSLTGTWDIADLQRWSWRTIEKGQNTESTSSFRGVTKDFSKTQIHSKLGPKKMDLSKEFPELPSGPLDVYRKRASFNWKEMLRVLEGEEIIAFKQQIFHTLENDPLFARQPGEDVSVERRRELTFRRCKQLFKYNFLTQDEMMQNPWKVTVLNDCLGMYDWSLGAKFFLNKGMFARTVASSGSQRHFKFLQDTEDMMIYGCFALTELSHGSNTRLMRTTASYDPSSQEFVINSPDFEAAKFWVGNLGKTATHAVVFAQLYTPDGVCHGLHSFVVQVRDPKTLLAMPGVMVGDMGKKLGQNGLDNGFAVFHNVRIPRENLLNKTGDVTPDGQYVTPFKDPNKRFGASLGALSGGRVSITRMAVVNLKLALTIAVRFSATRRQFGPKDDEEIPVLEYQLQQWRLIPYVAAVYALDLFSKSFYMNFVEFQIGLLMKDSSDRQAELGREIHAMSCSSKPLGSWTAQRGIQECREACGGHGYLAMNRLGDIRDDNDPNCTYEGDNNVLLQQTSNYLLSLLQHQQQGKGRIESPLETVNFLDDWKRILESRFTAASGEECMDSAVPLAAYKWLVCFLLGESQRKLSEQRALGMGDFEARNNSQVYYCRSLAIAYIEHTVLQRFHDVTRDDQTPPGVRSVLRRLCALYGLWTLTNHMAILYQGGYLSGKEPADFMQNAVLCLCRQLKDDAVALVDVIAPPDFILNSPIGNADGELYKNLWAAVMQGKNVLERPSWWAEFCSDKPVLGSLRAKL</sequence>
<dbReference type="GO" id="GO:0030246">
    <property type="term" value="F:carbohydrate binding"/>
    <property type="evidence" value="ECO:0007669"/>
    <property type="project" value="InterPro"/>
</dbReference>
<dbReference type="GO" id="GO:0033540">
    <property type="term" value="P:fatty acid beta-oxidation using acyl-CoA oxidase"/>
    <property type="evidence" value="ECO:0007669"/>
    <property type="project" value="InterPro"/>
</dbReference>
<reference evidence="29 30" key="1">
    <citation type="submission" date="2019-06" db="EMBL/GenBank/DDBJ databases">
        <title>A chromosome-scale genome assembly of the striped catfish, Pangasianodon hypophthalmus.</title>
        <authorList>
            <person name="Wen M."/>
            <person name="Zahm M."/>
            <person name="Roques C."/>
            <person name="Cabau C."/>
            <person name="Klopp C."/>
            <person name="Donnadieu C."/>
            <person name="Jouanno E."/>
            <person name="Avarre J.-C."/>
            <person name="Campet M."/>
            <person name="Ha T.T.T."/>
            <person name="Dugue R."/>
            <person name="Lampietro C."/>
            <person name="Louis A."/>
            <person name="Herpin A."/>
            <person name="Echchiki A."/>
            <person name="Berthelot C."/>
            <person name="Parey E."/>
            <person name="Roest-Crollius H."/>
            <person name="Braasch I."/>
            <person name="Postlethwait J."/>
            <person name="Bobe J."/>
            <person name="Montfort J."/>
            <person name="Bouchez O."/>
            <person name="Begum T."/>
            <person name="Schartl M."/>
            <person name="Guiguen Y."/>
        </authorList>
    </citation>
    <scope>NUCLEOTIDE SEQUENCE [LARGE SCALE GENOMIC DNA]</scope>
    <source>
        <strain evidence="29 30">Indonesia</strain>
        <tissue evidence="29">Blood</tissue>
    </source>
</reference>
<feature type="signal peptide" evidence="27">
    <location>
        <begin position="1"/>
        <end position="20"/>
    </location>
</feature>
<dbReference type="InterPro" id="IPR055060">
    <property type="entry name" value="ACOX_C_alpha1"/>
</dbReference>
<evidence type="ECO:0000256" key="21">
    <source>
        <dbReference type="ARBA" id="ARBA00048405"/>
    </source>
</evidence>
<keyword evidence="10" id="KW-0378">Hydrolase</keyword>
<evidence type="ECO:0000256" key="3">
    <source>
        <dbReference type="ARBA" id="ARBA00004275"/>
    </source>
</evidence>
<dbReference type="Pfam" id="PF22924">
    <property type="entry name" value="ACOX_C_alpha1"/>
    <property type="match status" value="1"/>
</dbReference>
<dbReference type="InterPro" id="IPR015341">
    <property type="entry name" value="Glyco_hydro_38_cen"/>
</dbReference>
<evidence type="ECO:0000256" key="8">
    <source>
        <dbReference type="ARBA" id="ARBA00022630"/>
    </source>
</evidence>
<evidence type="ECO:0000256" key="14">
    <source>
        <dbReference type="ARBA" id="ARBA00023002"/>
    </source>
</evidence>
<accession>A0A5N5PI06</accession>
<keyword evidence="27" id="KW-0732">Signal</keyword>
<comment type="pathway">
    <text evidence="4">Lipid metabolism; peroxisomal fatty acid beta-oxidation.</text>
</comment>
<evidence type="ECO:0000256" key="26">
    <source>
        <dbReference type="ARBA" id="ARBA00078217"/>
    </source>
</evidence>
<comment type="cofactor">
    <cofactor evidence="1">
        <name>Zn(2+)</name>
        <dbReference type="ChEBI" id="CHEBI:29105"/>
    </cofactor>
</comment>
<dbReference type="Gene3D" id="3.20.110.10">
    <property type="entry name" value="Glycoside hydrolase 38, N terminal domain"/>
    <property type="match status" value="1"/>
</dbReference>
<dbReference type="GO" id="GO:0004559">
    <property type="term" value="F:alpha-mannosidase activity"/>
    <property type="evidence" value="ECO:0007669"/>
    <property type="project" value="InterPro"/>
</dbReference>
<keyword evidence="17" id="KW-0326">Glycosidase</keyword>
<dbReference type="InterPro" id="IPR050843">
    <property type="entry name" value="Glycosyl_Hydrlase_38"/>
</dbReference>